<evidence type="ECO:0000313" key="2">
    <source>
        <dbReference type="EMBL" id="MDA0139493.1"/>
    </source>
</evidence>
<sequence>MKRIMISAAAAIALLVAGCGTNDTFVRDFNEAQQPLQQLLADSAGASDAAKLGQLATGLEDTATRLNQLEAPADAQAEFAAFVKQVDASAQAVRGVQDAQRKPDQLADALSTLQQQMSRIVSAEQALKTAVDG</sequence>
<reference evidence="2" key="1">
    <citation type="submission" date="2022-10" db="EMBL/GenBank/DDBJ databases">
        <title>The WGS of Solirubrobacter sp. CPCC 204708.</title>
        <authorList>
            <person name="Jiang Z."/>
        </authorList>
    </citation>
    <scope>NUCLEOTIDE SEQUENCE</scope>
    <source>
        <strain evidence="2">CPCC 204708</strain>
    </source>
</reference>
<dbReference type="Proteomes" id="UP001147700">
    <property type="component" value="Unassembled WGS sequence"/>
</dbReference>
<evidence type="ECO:0000256" key="1">
    <source>
        <dbReference type="SAM" id="SignalP"/>
    </source>
</evidence>
<keyword evidence="1" id="KW-0732">Signal</keyword>
<dbReference type="EMBL" id="JAPCID010000026">
    <property type="protein sequence ID" value="MDA0139493.1"/>
    <property type="molecule type" value="Genomic_DNA"/>
</dbReference>
<feature type="signal peptide" evidence="1">
    <location>
        <begin position="1"/>
        <end position="21"/>
    </location>
</feature>
<comment type="caution">
    <text evidence="2">The sequence shown here is derived from an EMBL/GenBank/DDBJ whole genome shotgun (WGS) entry which is preliminary data.</text>
</comment>
<evidence type="ECO:0000313" key="3">
    <source>
        <dbReference type="Proteomes" id="UP001147700"/>
    </source>
</evidence>
<organism evidence="2 3">
    <name type="scientific">Solirubrobacter deserti</name>
    <dbReference type="NCBI Taxonomy" id="2282478"/>
    <lineage>
        <taxon>Bacteria</taxon>
        <taxon>Bacillati</taxon>
        <taxon>Actinomycetota</taxon>
        <taxon>Thermoleophilia</taxon>
        <taxon>Solirubrobacterales</taxon>
        <taxon>Solirubrobacteraceae</taxon>
        <taxon>Solirubrobacter</taxon>
    </lineage>
</organism>
<accession>A0ABT4RLP6</accession>
<protein>
    <submittedName>
        <fullName evidence="2">Uncharacterized protein</fullName>
    </submittedName>
</protein>
<gene>
    <name evidence="2" type="ORF">OJ962_18470</name>
</gene>
<feature type="chain" id="PRO_5046468620" evidence="1">
    <location>
        <begin position="22"/>
        <end position="133"/>
    </location>
</feature>
<proteinExistence type="predicted"/>
<name>A0ABT4RLP6_9ACTN</name>
<dbReference type="RefSeq" id="WP_202954366.1">
    <property type="nucleotide sequence ID" value="NZ_JAPCID010000026.1"/>
</dbReference>
<dbReference type="PROSITE" id="PS51257">
    <property type="entry name" value="PROKAR_LIPOPROTEIN"/>
    <property type="match status" value="1"/>
</dbReference>
<keyword evidence="3" id="KW-1185">Reference proteome</keyword>